<dbReference type="Pfam" id="PF12796">
    <property type="entry name" value="Ank_2"/>
    <property type="match status" value="1"/>
</dbReference>
<keyword evidence="1" id="KW-0677">Repeat</keyword>
<keyword evidence="2 3" id="KW-0040">ANK repeat</keyword>
<proteinExistence type="predicted"/>
<dbReference type="PANTHER" id="PTHR24198:SF165">
    <property type="entry name" value="ANKYRIN REPEAT-CONTAINING PROTEIN-RELATED"/>
    <property type="match status" value="1"/>
</dbReference>
<protein>
    <submittedName>
        <fullName evidence="4">Ankyrin repeat-containing domain protein</fullName>
    </submittedName>
</protein>
<organism evidence="4 5">
    <name type="scientific">Aspergillus pseudoustus</name>
    <dbReference type="NCBI Taxonomy" id="1810923"/>
    <lineage>
        <taxon>Eukaryota</taxon>
        <taxon>Fungi</taxon>
        <taxon>Dikarya</taxon>
        <taxon>Ascomycota</taxon>
        <taxon>Pezizomycotina</taxon>
        <taxon>Eurotiomycetes</taxon>
        <taxon>Eurotiomycetidae</taxon>
        <taxon>Eurotiales</taxon>
        <taxon>Aspergillaceae</taxon>
        <taxon>Aspergillus</taxon>
        <taxon>Aspergillus subgen. Nidulantes</taxon>
    </lineage>
</organism>
<dbReference type="SUPFAM" id="SSF48403">
    <property type="entry name" value="Ankyrin repeat"/>
    <property type="match status" value="1"/>
</dbReference>
<dbReference type="PROSITE" id="PS50088">
    <property type="entry name" value="ANK_REPEAT"/>
    <property type="match status" value="2"/>
</dbReference>
<dbReference type="Gene3D" id="1.25.40.20">
    <property type="entry name" value="Ankyrin repeat-containing domain"/>
    <property type="match status" value="1"/>
</dbReference>
<dbReference type="EMBL" id="JBFXLU010000211">
    <property type="protein sequence ID" value="KAL2834829.1"/>
    <property type="molecule type" value="Genomic_DNA"/>
</dbReference>
<reference evidence="4 5" key="1">
    <citation type="submission" date="2024-07" db="EMBL/GenBank/DDBJ databases">
        <title>Section-level genome sequencing and comparative genomics of Aspergillus sections Usti and Cavernicolus.</title>
        <authorList>
            <consortium name="Lawrence Berkeley National Laboratory"/>
            <person name="Nybo J.L."/>
            <person name="Vesth T.C."/>
            <person name="Theobald S."/>
            <person name="Frisvad J.C."/>
            <person name="Larsen T.O."/>
            <person name="Kjaerboelling I."/>
            <person name="Rothschild-Mancinelli K."/>
            <person name="Lyhne E.K."/>
            <person name="Kogle M.E."/>
            <person name="Barry K."/>
            <person name="Clum A."/>
            <person name="Na H."/>
            <person name="Ledsgaard L."/>
            <person name="Lin J."/>
            <person name="Lipzen A."/>
            <person name="Kuo A."/>
            <person name="Riley R."/>
            <person name="Mondo S."/>
            <person name="Labutti K."/>
            <person name="Haridas S."/>
            <person name="Pangalinan J."/>
            <person name="Salamov A.A."/>
            <person name="Simmons B.A."/>
            <person name="Magnuson J.K."/>
            <person name="Chen J."/>
            <person name="Drula E."/>
            <person name="Henrissat B."/>
            <person name="Wiebenga A."/>
            <person name="Lubbers R.J."/>
            <person name="Gomes A.C."/>
            <person name="Makela M.R."/>
            <person name="Stajich J."/>
            <person name="Grigoriev I.V."/>
            <person name="Mortensen U.H."/>
            <person name="De Vries R.P."/>
            <person name="Baker S.E."/>
            <person name="Andersen M.R."/>
        </authorList>
    </citation>
    <scope>NUCLEOTIDE SEQUENCE [LARGE SCALE GENOMIC DNA]</scope>
    <source>
        <strain evidence="4 5">CBS 123904</strain>
    </source>
</reference>
<name>A0ABR4J4B7_9EURO</name>
<accession>A0ABR4J4B7</accession>
<dbReference type="InterPro" id="IPR002110">
    <property type="entry name" value="Ankyrin_rpt"/>
</dbReference>
<dbReference type="SMART" id="SM00248">
    <property type="entry name" value="ANK"/>
    <property type="match status" value="3"/>
</dbReference>
<dbReference type="InterPro" id="IPR036770">
    <property type="entry name" value="Ankyrin_rpt-contain_sf"/>
</dbReference>
<feature type="repeat" description="ANK" evidence="3">
    <location>
        <begin position="139"/>
        <end position="172"/>
    </location>
</feature>
<dbReference type="PANTHER" id="PTHR24198">
    <property type="entry name" value="ANKYRIN REPEAT AND PROTEIN KINASE DOMAIN-CONTAINING PROTEIN"/>
    <property type="match status" value="1"/>
</dbReference>
<evidence type="ECO:0000256" key="1">
    <source>
        <dbReference type="ARBA" id="ARBA00022737"/>
    </source>
</evidence>
<dbReference type="Proteomes" id="UP001610446">
    <property type="component" value="Unassembled WGS sequence"/>
</dbReference>
<feature type="repeat" description="ANK" evidence="3">
    <location>
        <begin position="105"/>
        <end position="137"/>
    </location>
</feature>
<dbReference type="PROSITE" id="PS50297">
    <property type="entry name" value="ANK_REP_REGION"/>
    <property type="match status" value="1"/>
</dbReference>
<evidence type="ECO:0000313" key="5">
    <source>
        <dbReference type="Proteomes" id="UP001610446"/>
    </source>
</evidence>
<sequence>MAFPEYALRYWTLHCARIGENGRRRDEVKDLLSELLQVAPIGTGLLTLMRCWSGWFENAFYHRHIDDSVGTTPSPFFLACVWNFVEIINVAVEQTPEIVHALGKNGRPGLHIAAYYSNDQIVRRLLGAGADVNGVDPSSHQTPLFVAADGGHISTIRELLTRENIDVNAMNRNMQTALFGPQAAGTLRQFAHFSNTGELTSMSINKA</sequence>
<keyword evidence="5" id="KW-1185">Reference proteome</keyword>
<evidence type="ECO:0000313" key="4">
    <source>
        <dbReference type="EMBL" id="KAL2834829.1"/>
    </source>
</evidence>
<evidence type="ECO:0000256" key="3">
    <source>
        <dbReference type="PROSITE-ProRule" id="PRU00023"/>
    </source>
</evidence>
<gene>
    <name evidence="4" type="ORF">BJY01DRAFT_79688</name>
</gene>
<evidence type="ECO:0000256" key="2">
    <source>
        <dbReference type="ARBA" id="ARBA00023043"/>
    </source>
</evidence>
<comment type="caution">
    <text evidence="4">The sequence shown here is derived from an EMBL/GenBank/DDBJ whole genome shotgun (WGS) entry which is preliminary data.</text>
</comment>